<dbReference type="InterPro" id="IPR008915">
    <property type="entry name" value="Peptidase_M50"/>
</dbReference>
<dbReference type="RefSeq" id="WP_062948962.1">
    <property type="nucleotide sequence ID" value="NZ_LPVY01000003.1"/>
</dbReference>
<evidence type="ECO:0000256" key="6">
    <source>
        <dbReference type="ARBA" id="ARBA00022692"/>
    </source>
</evidence>
<evidence type="ECO:0000256" key="2">
    <source>
        <dbReference type="ARBA" id="ARBA00004651"/>
    </source>
</evidence>
<name>A0A154L9U1_9PROT</name>
<keyword evidence="11" id="KW-0482">Metalloprotease</keyword>
<comment type="similarity">
    <text evidence="3">Belongs to the peptidase M50B family.</text>
</comment>
<evidence type="ECO:0000256" key="3">
    <source>
        <dbReference type="ARBA" id="ARBA00007931"/>
    </source>
</evidence>
<comment type="cofactor">
    <cofactor evidence="1">
        <name>Zn(2+)</name>
        <dbReference type="ChEBI" id="CHEBI:29105"/>
    </cofactor>
</comment>
<evidence type="ECO:0000256" key="7">
    <source>
        <dbReference type="ARBA" id="ARBA00022723"/>
    </source>
</evidence>
<keyword evidence="9" id="KW-0862">Zinc</keyword>
<evidence type="ECO:0000313" key="16">
    <source>
        <dbReference type="Proteomes" id="UP000076335"/>
    </source>
</evidence>
<accession>A0A154L9U1</accession>
<dbReference type="GO" id="GO:0008237">
    <property type="term" value="F:metallopeptidase activity"/>
    <property type="evidence" value="ECO:0007669"/>
    <property type="project" value="UniProtKB-KW"/>
</dbReference>
<gene>
    <name evidence="15" type="ORF">AUP42_11660</name>
</gene>
<sequence length="227" mass="24229">MNDIIEIIISASTWVLPVLLAVTLHEAAHGFAAKLFGDDTAQRAGRLSLNPIRHIDPVGTVLIPGLLLLTGAPFLFGYAKPVPVAFHRLHPQRLGVIGVAIAGPATNVLLAIVSILLLVGLPSFSPAVNDWLATTLQQSIWLNCILAVFNMLPIPPLDGGRVLTAISPMPIARVLARMEKTGMILLIALIFLLPYVTGLLGVDLPIFHWLVIEPASALVDFLAGIFA</sequence>
<comment type="caution">
    <text evidence="15">The sequence shown here is derived from an EMBL/GenBank/DDBJ whole genome shotgun (WGS) entry which is preliminary data.</text>
</comment>
<feature type="transmembrane region" description="Helical" evidence="13">
    <location>
        <begin position="94"/>
        <end position="120"/>
    </location>
</feature>
<dbReference type="GO" id="GO:0046872">
    <property type="term" value="F:metal ion binding"/>
    <property type="evidence" value="ECO:0007669"/>
    <property type="project" value="UniProtKB-KW"/>
</dbReference>
<dbReference type="EMBL" id="LPVY01000003">
    <property type="protein sequence ID" value="KZB68118.1"/>
    <property type="molecule type" value="Genomic_DNA"/>
</dbReference>
<proteinExistence type="inferred from homology"/>
<organism evidence="15 16">
    <name type="scientific">Thalassospira lucentensis</name>
    <dbReference type="NCBI Taxonomy" id="168935"/>
    <lineage>
        <taxon>Bacteria</taxon>
        <taxon>Pseudomonadati</taxon>
        <taxon>Pseudomonadota</taxon>
        <taxon>Alphaproteobacteria</taxon>
        <taxon>Rhodospirillales</taxon>
        <taxon>Thalassospiraceae</taxon>
        <taxon>Thalassospira</taxon>
    </lineage>
</organism>
<protein>
    <submittedName>
        <fullName evidence="15">Peptidase M48</fullName>
    </submittedName>
</protein>
<feature type="domain" description="Peptidase M50" evidence="14">
    <location>
        <begin position="131"/>
        <end position="192"/>
    </location>
</feature>
<keyword evidence="12 13" id="KW-0472">Membrane</keyword>
<evidence type="ECO:0000256" key="12">
    <source>
        <dbReference type="ARBA" id="ARBA00023136"/>
    </source>
</evidence>
<dbReference type="Proteomes" id="UP000076335">
    <property type="component" value="Unassembled WGS sequence"/>
</dbReference>
<feature type="transmembrane region" description="Helical" evidence="13">
    <location>
        <begin position="140"/>
        <end position="160"/>
    </location>
</feature>
<evidence type="ECO:0000256" key="4">
    <source>
        <dbReference type="ARBA" id="ARBA00022475"/>
    </source>
</evidence>
<dbReference type="Pfam" id="PF02163">
    <property type="entry name" value="Peptidase_M50"/>
    <property type="match status" value="1"/>
</dbReference>
<evidence type="ECO:0000256" key="9">
    <source>
        <dbReference type="ARBA" id="ARBA00022833"/>
    </source>
</evidence>
<evidence type="ECO:0000256" key="11">
    <source>
        <dbReference type="ARBA" id="ARBA00023049"/>
    </source>
</evidence>
<dbReference type="InterPro" id="IPR044537">
    <property type="entry name" value="Rip2-like"/>
</dbReference>
<evidence type="ECO:0000256" key="1">
    <source>
        <dbReference type="ARBA" id="ARBA00001947"/>
    </source>
</evidence>
<dbReference type="OrthoDB" id="9800627at2"/>
<evidence type="ECO:0000313" key="15">
    <source>
        <dbReference type="EMBL" id="KZB68118.1"/>
    </source>
</evidence>
<keyword evidence="5" id="KW-0645">Protease</keyword>
<reference evidence="15 16" key="1">
    <citation type="submission" date="2015-12" db="EMBL/GenBank/DDBJ databases">
        <title>Genome sequence of Thalassospira lucentensis MCCC 1A02072.</title>
        <authorList>
            <person name="Lu L."/>
            <person name="Lai Q."/>
            <person name="Shao Z."/>
            <person name="Qian P."/>
        </authorList>
    </citation>
    <scope>NUCLEOTIDE SEQUENCE [LARGE SCALE GENOMIC DNA]</scope>
    <source>
        <strain evidence="15 16">MCCC 1A02072</strain>
    </source>
</reference>
<keyword evidence="10 13" id="KW-1133">Transmembrane helix</keyword>
<evidence type="ECO:0000256" key="8">
    <source>
        <dbReference type="ARBA" id="ARBA00022801"/>
    </source>
</evidence>
<evidence type="ECO:0000256" key="13">
    <source>
        <dbReference type="SAM" id="Phobius"/>
    </source>
</evidence>
<keyword evidence="4" id="KW-1003">Cell membrane</keyword>
<feature type="transmembrane region" description="Helical" evidence="13">
    <location>
        <begin position="61"/>
        <end position="82"/>
    </location>
</feature>
<dbReference type="PANTHER" id="PTHR35864:SF1">
    <property type="entry name" value="ZINC METALLOPROTEASE YWHC-RELATED"/>
    <property type="match status" value="1"/>
</dbReference>
<comment type="subcellular location">
    <subcellularLocation>
        <location evidence="2">Cell membrane</location>
        <topology evidence="2">Multi-pass membrane protein</topology>
    </subcellularLocation>
</comment>
<dbReference type="GO" id="GO:0006508">
    <property type="term" value="P:proteolysis"/>
    <property type="evidence" value="ECO:0007669"/>
    <property type="project" value="UniProtKB-KW"/>
</dbReference>
<evidence type="ECO:0000256" key="10">
    <source>
        <dbReference type="ARBA" id="ARBA00022989"/>
    </source>
</evidence>
<evidence type="ECO:0000256" key="5">
    <source>
        <dbReference type="ARBA" id="ARBA00022670"/>
    </source>
</evidence>
<evidence type="ECO:0000259" key="14">
    <source>
        <dbReference type="Pfam" id="PF02163"/>
    </source>
</evidence>
<keyword evidence="6 13" id="KW-0812">Transmembrane</keyword>
<dbReference type="AlphaFoldDB" id="A0A154L9U1"/>
<dbReference type="PANTHER" id="PTHR35864">
    <property type="entry name" value="ZINC METALLOPROTEASE MJ0611-RELATED"/>
    <property type="match status" value="1"/>
</dbReference>
<keyword evidence="8" id="KW-0378">Hydrolase</keyword>
<dbReference type="CDD" id="cd06158">
    <property type="entry name" value="S2P-M50_like_1"/>
    <property type="match status" value="1"/>
</dbReference>
<keyword evidence="7" id="KW-0479">Metal-binding</keyword>
<dbReference type="GO" id="GO:0005886">
    <property type="term" value="C:plasma membrane"/>
    <property type="evidence" value="ECO:0007669"/>
    <property type="project" value="UniProtKB-SubCell"/>
</dbReference>
<feature type="transmembrane region" description="Helical" evidence="13">
    <location>
        <begin position="181"/>
        <end position="200"/>
    </location>
</feature>
<dbReference type="InterPro" id="IPR052348">
    <property type="entry name" value="Metallopeptidase_M50B"/>
</dbReference>